<dbReference type="InterPro" id="IPR055170">
    <property type="entry name" value="GFO_IDH_MocA-like_dom"/>
</dbReference>
<dbReference type="GO" id="GO:0000166">
    <property type="term" value="F:nucleotide binding"/>
    <property type="evidence" value="ECO:0007669"/>
    <property type="project" value="InterPro"/>
</dbReference>
<dbReference type="Gene3D" id="3.30.360.10">
    <property type="entry name" value="Dihydrodipicolinate Reductase, domain 2"/>
    <property type="match status" value="1"/>
</dbReference>
<dbReference type="InterPro" id="IPR050984">
    <property type="entry name" value="Gfo/Idh/MocA_domain"/>
</dbReference>
<evidence type="ECO:0000313" key="6">
    <source>
        <dbReference type="EMBL" id="XCH73773.1"/>
    </source>
</evidence>
<name>A0AAU7M6J3_9ACTN</name>
<organism evidence="5">
    <name type="scientific">Micromonospora sp. CCTCC AA 2012012</name>
    <dbReference type="NCBI Taxonomy" id="3111921"/>
    <lineage>
        <taxon>Bacteria</taxon>
        <taxon>Bacillati</taxon>
        <taxon>Actinomycetota</taxon>
        <taxon>Actinomycetes</taxon>
        <taxon>Micromonosporales</taxon>
        <taxon>Micromonosporaceae</taxon>
        <taxon>Micromonospora</taxon>
    </lineage>
</organism>
<evidence type="ECO:0000259" key="3">
    <source>
        <dbReference type="Pfam" id="PF01408"/>
    </source>
</evidence>
<dbReference type="EMBL" id="CP157762">
    <property type="protein sequence ID" value="XBP93075.1"/>
    <property type="molecule type" value="Genomic_DNA"/>
</dbReference>
<dbReference type="RefSeq" id="WP_350932716.1">
    <property type="nucleotide sequence ID" value="NZ_CP157762.1"/>
</dbReference>
<evidence type="ECO:0000259" key="4">
    <source>
        <dbReference type="Pfam" id="PF22725"/>
    </source>
</evidence>
<accession>A0AAU7M6J3</accession>
<keyword evidence="2" id="KW-0560">Oxidoreductase</keyword>
<dbReference type="PANTHER" id="PTHR22604">
    <property type="entry name" value="OXIDOREDUCTASES"/>
    <property type="match status" value="1"/>
</dbReference>
<dbReference type="AlphaFoldDB" id="A0AAU7M6J3"/>
<dbReference type="PANTHER" id="PTHR22604:SF105">
    <property type="entry name" value="TRANS-1,2-DIHYDROBENZENE-1,2-DIOL DEHYDROGENASE"/>
    <property type="match status" value="1"/>
</dbReference>
<evidence type="ECO:0000313" key="5">
    <source>
        <dbReference type="EMBL" id="XBP93075.1"/>
    </source>
</evidence>
<reference evidence="5" key="1">
    <citation type="submission" date="2024-01" db="EMBL/GenBank/DDBJ databases">
        <title>The genome sequence of Micromonospora mangrovi CCTCC AA 2012012.</title>
        <authorList>
            <person name="Gao J."/>
        </authorList>
    </citation>
    <scope>NUCLEOTIDE SEQUENCE</scope>
    <source>
        <strain evidence="5">CCTCC AA 2012012</strain>
    </source>
</reference>
<gene>
    <name evidence="6" type="ORF">ABUL08_26405</name>
    <name evidence="5" type="ORF">VK199_26320</name>
</gene>
<dbReference type="Pfam" id="PF01408">
    <property type="entry name" value="GFO_IDH_MocA"/>
    <property type="match status" value="1"/>
</dbReference>
<dbReference type="EMBL" id="CP159342">
    <property type="protein sequence ID" value="XCH73773.1"/>
    <property type="molecule type" value="Genomic_DNA"/>
</dbReference>
<dbReference type="Pfam" id="PF22725">
    <property type="entry name" value="GFO_IDH_MocA_C3"/>
    <property type="match status" value="1"/>
</dbReference>
<comment type="similarity">
    <text evidence="1">Belongs to the Gfo/Idh/MocA family.</text>
</comment>
<evidence type="ECO:0000256" key="1">
    <source>
        <dbReference type="ARBA" id="ARBA00010928"/>
    </source>
</evidence>
<sequence length="322" mass="33988">MTRWGILATGHIAGRFAEDLKLVPGAELVAVGSRTRESAELFAARHGAPRAYASWAELAADPDLDVIYVATPHAAHHEATMTCLAAGRAVLVEKPFTLDLATSTKLVETARARGVFLMEAMWMRCNPIILRVVELIRDGAIGEVTHVRADFGAAGPFPPEHRMRARTLGGGALLDLGVYPLSLAHVLLGVPQHVQAWAKLGPEGVDENTGLLLGWDSGAVATLSCGMVGATAITAAITGTTGRIDLPEPFFRPGSAVLHRLGAEPEVIPADLTGGGYQHEAVEVQRCLAAGLTESPLVPHSATLEVMALLDDVRARIGVDYA</sequence>
<dbReference type="Gene3D" id="3.40.50.720">
    <property type="entry name" value="NAD(P)-binding Rossmann-like Domain"/>
    <property type="match status" value="1"/>
</dbReference>
<reference evidence="6" key="2">
    <citation type="submission" date="2024-06" db="EMBL/GenBank/DDBJ databases">
        <title>Micromonospora mangrovi CCTCC AA 2012012 genome sequences.</title>
        <authorList>
            <person name="Gao J."/>
        </authorList>
    </citation>
    <scope>NUCLEOTIDE SEQUENCE</scope>
    <source>
        <strain evidence="6">CCTCC AA 2012012</strain>
    </source>
</reference>
<feature type="domain" description="GFO/IDH/MocA-like oxidoreductase" evidence="4">
    <location>
        <begin position="130"/>
        <end position="244"/>
    </location>
</feature>
<dbReference type="InterPro" id="IPR000683">
    <property type="entry name" value="Gfo/Idh/MocA-like_OxRdtase_N"/>
</dbReference>
<dbReference type="GO" id="GO:0016491">
    <property type="term" value="F:oxidoreductase activity"/>
    <property type="evidence" value="ECO:0007669"/>
    <property type="project" value="UniProtKB-KW"/>
</dbReference>
<dbReference type="SUPFAM" id="SSF51735">
    <property type="entry name" value="NAD(P)-binding Rossmann-fold domains"/>
    <property type="match status" value="1"/>
</dbReference>
<dbReference type="InterPro" id="IPR036291">
    <property type="entry name" value="NAD(P)-bd_dom_sf"/>
</dbReference>
<feature type="domain" description="Gfo/Idh/MocA-like oxidoreductase N-terminal" evidence="3">
    <location>
        <begin position="3"/>
        <end position="119"/>
    </location>
</feature>
<evidence type="ECO:0000256" key="2">
    <source>
        <dbReference type="ARBA" id="ARBA00023002"/>
    </source>
</evidence>
<protein>
    <submittedName>
        <fullName evidence="5">Gfo/Idh/MocA family oxidoreductase</fullName>
    </submittedName>
</protein>
<proteinExistence type="inferred from homology"/>
<dbReference type="SUPFAM" id="SSF55347">
    <property type="entry name" value="Glyceraldehyde-3-phosphate dehydrogenase-like, C-terminal domain"/>
    <property type="match status" value="1"/>
</dbReference>